<protein>
    <submittedName>
        <fullName evidence="1">Uncharacterized protein</fullName>
    </submittedName>
</protein>
<evidence type="ECO:0000313" key="1">
    <source>
        <dbReference type="EMBL" id="OHB05089.1"/>
    </source>
</evidence>
<name>A0A1G2U6I9_9BACT</name>
<comment type="caution">
    <text evidence="1">The sequence shown here is derived from an EMBL/GenBank/DDBJ whole genome shotgun (WGS) entry which is preliminary data.</text>
</comment>
<proteinExistence type="predicted"/>
<organism evidence="1 2">
    <name type="scientific">Candidatus Zambryskibacteria bacterium RIFCSPLOWO2_01_FULL_47_14</name>
    <dbReference type="NCBI Taxonomy" id="1802763"/>
    <lineage>
        <taxon>Bacteria</taxon>
        <taxon>Candidatus Zambryskiibacteriota</taxon>
    </lineage>
</organism>
<dbReference type="AlphaFoldDB" id="A0A1G2U6I9"/>
<dbReference type="EMBL" id="MHWG01000022">
    <property type="protein sequence ID" value="OHB05089.1"/>
    <property type="molecule type" value="Genomic_DNA"/>
</dbReference>
<accession>A0A1G2U6I9</accession>
<evidence type="ECO:0000313" key="2">
    <source>
        <dbReference type="Proteomes" id="UP000177068"/>
    </source>
</evidence>
<dbReference type="Proteomes" id="UP000177068">
    <property type="component" value="Unassembled WGS sequence"/>
</dbReference>
<gene>
    <name evidence="1" type="ORF">A3A26_00580</name>
</gene>
<reference evidence="1 2" key="1">
    <citation type="journal article" date="2016" name="Nat. Commun.">
        <title>Thousands of microbial genomes shed light on interconnected biogeochemical processes in an aquifer system.</title>
        <authorList>
            <person name="Anantharaman K."/>
            <person name="Brown C.T."/>
            <person name="Hug L.A."/>
            <person name="Sharon I."/>
            <person name="Castelle C.J."/>
            <person name="Probst A.J."/>
            <person name="Thomas B.C."/>
            <person name="Singh A."/>
            <person name="Wilkins M.J."/>
            <person name="Karaoz U."/>
            <person name="Brodie E.L."/>
            <person name="Williams K.H."/>
            <person name="Hubbard S.S."/>
            <person name="Banfield J.F."/>
        </authorList>
    </citation>
    <scope>NUCLEOTIDE SEQUENCE [LARGE SCALE GENOMIC DNA]</scope>
</reference>
<sequence length="216" mass="25623">MPKQVLFGQKEFHELSAFLIQNGFQKITPHQKHISLWRQRLVPPRKTHGSETGFVYSHPDHNWKVVVWTSFVEPTGKPKPQDNIWVLIKENDLALYFRPPIRRTEFALERLQTYALIAKTRVLVRPCCDECRKYLDIKKGKGLRSRYLVCNNINKHPDKKIRTYNWDKDMPEEALVILRDEREARAKYWKAQRAKGKIPGKAILIRKKWKPAEEVK</sequence>